<sequence>MQTLEIDRSPQSLILWGMILIGLGLFALMIAVIALLMFG</sequence>
<keyword evidence="1" id="KW-1133">Transmembrane helix</keyword>
<dbReference type="EMBL" id="JAVDPY010000016">
    <property type="protein sequence ID" value="MDR6336760.1"/>
    <property type="molecule type" value="Genomic_DNA"/>
</dbReference>
<keyword evidence="5" id="KW-1185">Reference proteome</keyword>
<reference evidence="2" key="1">
    <citation type="submission" date="2022-12" db="EMBL/GenBank/DDBJ databases">
        <title>Reference genome sequencing for broad-spectrum identification of bacterial and archaeal isolates by mass spectrometry.</title>
        <authorList>
            <person name="Sekiguchi Y."/>
            <person name="Tourlousse D.M."/>
        </authorList>
    </citation>
    <scope>NUCLEOTIDE SEQUENCE</scope>
    <source>
        <strain evidence="2">301</strain>
    </source>
</reference>
<keyword evidence="1" id="KW-0812">Transmembrane</keyword>
<evidence type="ECO:0000313" key="5">
    <source>
        <dbReference type="Proteomes" id="UP001245370"/>
    </source>
</evidence>
<name>A0A9W6CMU3_XANFL</name>
<evidence type="ECO:0000256" key="1">
    <source>
        <dbReference type="SAM" id="Phobius"/>
    </source>
</evidence>
<gene>
    <name evidence="3" type="ORF">GGQ86_005264</name>
    <name evidence="2" type="ORF">XFLAVUS301_49770</name>
</gene>
<dbReference type="AlphaFoldDB" id="A0A9W6CMU3"/>
<proteinExistence type="predicted"/>
<evidence type="ECO:0000313" key="2">
    <source>
        <dbReference type="EMBL" id="GLI25303.1"/>
    </source>
</evidence>
<reference evidence="3 5" key="2">
    <citation type="submission" date="2023-07" db="EMBL/GenBank/DDBJ databases">
        <title>Genomic Encyclopedia of Type Strains, Phase IV (KMG-IV): sequencing the most valuable type-strain genomes for metagenomic binning, comparative biology and taxonomic classification.</title>
        <authorList>
            <person name="Goeker M."/>
        </authorList>
    </citation>
    <scope>NUCLEOTIDE SEQUENCE [LARGE SCALE GENOMIC DNA]</scope>
    <source>
        <strain evidence="3 5">DSM 338</strain>
    </source>
</reference>
<feature type="transmembrane region" description="Helical" evidence="1">
    <location>
        <begin position="13"/>
        <end position="38"/>
    </location>
</feature>
<keyword evidence="1" id="KW-0472">Membrane</keyword>
<accession>A0A9W6CMU3</accession>
<dbReference type="Proteomes" id="UP001144397">
    <property type="component" value="Unassembled WGS sequence"/>
</dbReference>
<dbReference type="EMBL" id="BSDO01000014">
    <property type="protein sequence ID" value="GLI25303.1"/>
    <property type="molecule type" value="Genomic_DNA"/>
</dbReference>
<dbReference type="Proteomes" id="UP001245370">
    <property type="component" value="Unassembled WGS sequence"/>
</dbReference>
<evidence type="ECO:0000313" key="3">
    <source>
        <dbReference type="EMBL" id="MDR6336760.1"/>
    </source>
</evidence>
<organism evidence="2 4">
    <name type="scientific">Xanthobacter flavus</name>
    <dbReference type="NCBI Taxonomy" id="281"/>
    <lineage>
        <taxon>Bacteria</taxon>
        <taxon>Pseudomonadati</taxon>
        <taxon>Pseudomonadota</taxon>
        <taxon>Alphaproteobacteria</taxon>
        <taxon>Hyphomicrobiales</taxon>
        <taxon>Xanthobacteraceae</taxon>
        <taxon>Xanthobacter</taxon>
    </lineage>
</organism>
<protein>
    <submittedName>
        <fullName evidence="2">Uncharacterized protein</fullName>
    </submittedName>
</protein>
<evidence type="ECO:0000313" key="4">
    <source>
        <dbReference type="Proteomes" id="UP001144397"/>
    </source>
</evidence>
<comment type="caution">
    <text evidence="2">The sequence shown here is derived from an EMBL/GenBank/DDBJ whole genome shotgun (WGS) entry which is preliminary data.</text>
</comment>